<evidence type="ECO:0000256" key="3">
    <source>
        <dbReference type="ARBA" id="ARBA00022519"/>
    </source>
</evidence>
<keyword evidence="7" id="KW-0813">Transport</keyword>
<keyword evidence="3 7" id="KW-0997">Cell inner membrane</keyword>
<dbReference type="PIRSF" id="PIRSF006066">
    <property type="entry name" value="HI0050"/>
    <property type="match status" value="1"/>
</dbReference>
<feature type="transmembrane region" description="Helical" evidence="7">
    <location>
        <begin position="361"/>
        <end position="388"/>
    </location>
</feature>
<dbReference type="InterPro" id="IPR010656">
    <property type="entry name" value="DctM"/>
</dbReference>
<reference evidence="9" key="1">
    <citation type="submission" date="2020-08" db="EMBL/GenBank/DDBJ databases">
        <title>Genomic Encyclopedia of Type Strains, Phase IV (KMG-IV): sequencing the most valuable type-strain genomes for metagenomic binning, comparative biology and taxonomic classification.</title>
        <authorList>
            <person name="Goeker M."/>
        </authorList>
    </citation>
    <scope>NUCLEOTIDE SEQUENCE [LARGE SCALE GENOMIC DNA]</scope>
    <source>
        <strain evidence="9">DSM 105040</strain>
    </source>
</reference>
<comment type="similarity">
    <text evidence="7">Belongs to the TRAP transporter large permease family.</text>
</comment>
<sequence>MIAILAFLALMVLLFLRTPIAVATGLVGLVGLAAFQGWTAAFSQVGIIASETVLTYEFAVIPLFIVMGAFIAHSGIADELFRACYAVVGHLRGGLALSTIVACGGFGAVSGSSLATAATMSRIAYPQMKGYGYNTSLATGAIAAGGTLGILIPPSIALVFYGIMTETDISALFMAGIVPGVLGIVLYAAAVFWTVLRDPEAGPAGDKPTSKERLQALVGAWPVVLLFGVVMGGIYGGFFSPTESAGIGAFGALALAALRGRISVQMLKSSLADGISTTVSLMMILIGSFLFANLVNVARVPQALVAMIETLAVPPLLVIFLIIAIYVVLGCVLESISMMLLTVPVFYPLIISLGFDPIWFGILVVVVVEISLITPPIGLNVFILNAVLRDVQLTEIFRGVVPFIVADVARVLLVVFIPALSLTLPYLLK</sequence>
<feature type="transmembrane region" description="Helical" evidence="7">
    <location>
        <begin position="244"/>
        <end position="262"/>
    </location>
</feature>
<dbReference type="InterPro" id="IPR004681">
    <property type="entry name" value="TRAP_DctM"/>
</dbReference>
<keyword evidence="5 7" id="KW-1133">Transmembrane helix</keyword>
<comment type="function">
    <text evidence="7">Part of the tripartite ATP-independent periplasmic (TRAP) transport system.</text>
</comment>
<evidence type="ECO:0000256" key="4">
    <source>
        <dbReference type="ARBA" id="ARBA00022692"/>
    </source>
</evidence>
<comment type="subcellular location">
    <subcellularLocation>
        <location evidence="1 7">Cell inner membrane</location>
        <topology evidence="1 7">Multi-pass membrane protein</topology>
    </subcellularLocation>
</comment>
<dbReference type="EMBL" id="JACIEQ010000003">
    <property type="protein sequence ID" value="MBB4022889.1"/>
    <property type="molecule type" value="Genomic_DNA"/>
</dbReference>
<evidence type="ECO:0000256" key="6">
    <source>
        <dbReference type="ARBA" id="ARBA00023136"/>
    </source>
</evidence>
<keyword evidence="10" id="KW-1185">Reference proteome</keyword>
<feature type="transmembrane region" description="Helical" evidence="7">
    <location>
        <begin position="56"/>
        <end position="76"/>
    </location>
</feature>
<accession>A0A840CI32</accession>
<evidence type="ECO:0000313" key="9">
    <source>
        <dbReference type="EMBL" id="MBB4022889.1"/>
    </source>
</evidence>
<comment type="subunit">
    <text evidence="7">The complex comprises the extracytoplasmic solute receptor protein and the two transmembrane proteins.</text>
</comment>
<feature type="transmembrane region" description="Helical" evidence="7">
    <location>
        <begin position="96"/>
        <end position="125"/>
    </location>
</feature>
<name>A0A840CI32_9RHOB</name>
<gene>
    <name evidence="9" type="ORF">GGR17_002708</name>
</gene>
<evidence type="ECO:0000256" key="5">
    <source>
        <dbReference type="ARBA" id="ARBA00022989"/>
    </source>
</evidence>
<feature type="transmembrane region" description="Helical" evidence="7">
    <location>
        <begin position="274"/>
        <end position="292"/>
    </location>
</feature>
<feature type="transmembrane region" description="Helical" evidence="7">
    <location>
        <begin position="304"/>
        <end position="329"/>
    </location>
</feature>
<dbReference type="PANTHER" id="PTHR33362">
    <property type="entry name" value="SIALIC ACID TRAP TRANSPORTER PERMEASE PROTEIN SIAT-RELATED"/>
    <property type="match status" value="1"/>
</dbReference>
<evidence type="ECO:0000259" key="8">
    <source>
        <dbReference type="Pfam" id="PF06808"/>
    </source>
</evidence>
<protein>
    <recommendedName>
        <fullName evidence="7">TRAP transporter large permease protein</fullName>
    </recommendedName>
</protein>
<evidence type="ECO:0000256" key="1">
    <source>
        <dbReference type="ARBA" id="ARBA00004429"/>
    </source>
</evidence>
<dbReference type="Pfam" id="PF06808">
    <property type="entry name" value="DctM"/>
    <property type="match status" value="1"/>
</dbReference>
<evidence type="ECO:0000313" key="10">
    <source>
        <dbReference type="Proteomes" id="UP000585681"/>
    </source>
</evidence>
<keyword evidence="2" id="KW-1003">Cell membrane</keyword>
<dbReference type="AlphaFoldDB" id="A0A840CI32"/>
<dbReference type="PANTHER" id="PTHR33362:SF5">
    <property type="entry name" value="C4-DICARBOXYLATE TRAP TRANSPORTER LARGE PERMEASE PROTEIN DCTM"/>
    <property type="match status" value="1"/>
</dbReference>
<comment type="caution">
    <text evidence="9">The sequence shown here is derived from an EMBL/GenBank/DDBJ whole genome shotgun (WGS) entry which is preliminary data.</text>
</comment>
<evidence type="ECO:0000256" key="2">
    <source>
        <dbReference type="ARBA" id="ARBA00022475"/>
    </source>
</evidence>
<dbReference type="Proteomes" id="UP000585681">
    <property type="component" value="Unassembled WGS sequence"/>
</dbReference>
<feature type="transmembrane region" description="Helical" evidence="7">
    <location>
        <begin position="400"/>
        <end position="428"/>
    </location>
</feature>
<dbReference type="NCBIfam" id="TIGR00786">
    <property type="entry name" value="dctM"/>
    <property type="match status" value="1"/>
</dbReference>
<evidence type="ECO:0000256" key="7">
    <source>
        <dbReference type="RuleBase" id="RU369079"/>
    </source>
</evidence>
<keyword evidence="6 7" id="KW-0472">Membrane</keyword>
<feature type="transmembrane region" description="Helical" evidence="7">
    <location>
        <begin position="336"/>
        <end position="355"/>
    </location>
</feature>
<dbReference type="GO" id="GO:0005886">
    <property type="term" value="C:plasma membrane"/>
    <property type="evidence" value="ECO:0007669"/>
    <property type="project" value="UniProtKB-SubCell"/>
</dbReference>
<dbReference type="GO" id="GO:0022857">
    <property type="term" value="F:transmembrane transporter activity"/>
    <property type="evidence" value="ECO:0007669"/>
    <property type="project" value="UniProtKB-UniRule"/>
</dbReference>
<feature type="transmembrane region" description="Helical" evidence="7">
    <location>
        <begin position="169"/>
        <end position="196"/>
    </location>
</feature>
<feature type="transmembrane region" description="Helical" evidence="7">
    <location>
        <begin position="137"/>
        <end position="163"/>
    </location>
</feature>
<dbReference type="RefSeq" id="WP_054540014.1">
    <property type="nucleotide sequence ID" value="NZ_JACIEQ010000003.1"/>
</dbReference>
<feature type="transmembrane region" description="Helical" evidence="7">
    <location>
        <begin position="217"/>
        <end position="238"/>
    </location>
</feature>
<feature type="domain" description="TRAP C4-dicarboxylate transport system permease DctM subunit" evidence="8">
    <location>
        <begin position="7"/>
        <end position="420"/>
    </location>
</feature>
<proteinExistence type="inferred from homology"/>
<organism evidence="9 10">
    <name type="scientific">Actibacterium naphthalenivorans</name>
    <dbReference type="NCBI Taxonomy" id="1614693"/>
    <lineage>
        <taxon>Bacteria</taxon>
        <taxon>Pseudomonadati</taxon>
        <taxon>Pseudomonadota</taxon>
        <taxon>Alphaproteobacteria</taxon>
        <taxon>Rhodobacterales</taxon>
        <taxon>Roseobacteraceae</taxon>
        <taxon>Actibacterium</taxon>
    </lineage>
</organism>
<keyword evidence="4 7" id="KW-0812">Transmembrane</keyword>